<accession>F3PPX3</accession>
<name>F3PPX3_9BACE</name>
<dbReference type="Proteomes" id="UP000003416">
    <property type="component" value="Unassembled WGS sequence"/>
</dbReference>
<dbReference type="Gene3D" id="1.25.40.390">
    <property type="match status" value="2"/>
</dbReference>
<comment type="caution">
    <text evidence="1">The sequence shown here is derived from an EMBL/GenBank/DDBJ whole genome shotgun (WGS) entry which is preliminary data.</text>
</comment>
<dbReference type="HOGENOM" id="CLU_025928_3_0_10"/>
<dbReference type="InterPro" id="IPR041662">
    <property type="entry name" value="SusD-like_2"/>
</dbReference>
<dbReference type="InterPro" id="IPR011990">
    <property type="entry name" value="TPR-like_helical_dom_sf"/>
</dbReference>
<protein>
    <submittedName>
        <fullName evidence="1">Tetratricopeptide repeat protein</fullName>
    </submittedName>
</protein>
<dbReference type="STRING" id="763034.HMPREF9446_00765"/>
<reference evidence="1 2" key="1">
    <citation type="submission" date="2011-02" db="EMBL/GenBank/DDBJ databases">
        <authorList>
            <person name="Weinstock G."/>
            <person name="Sodergren E."/>
            <person name="Clifton S."/>
            <person name="Fulton L."/>
            <person name="Fulton B."/>
            <person name="Courtney L."/>
            <person name="Fronick C."/>
            <person name="Harrison M."/>
            <person name="Strong C."/>
            <person name="Farmer C."/>
            <person name="Delahaunty K."/>
            <person name="Markovic C."/>
            <person name="Hall O."/>
            <person name="Minx P."/>
            <person name="Tomlinson C."/>
            <person name="Mitreva M."/>
            <person name="Hou S."/>
            <person name="Chen J."/>
            <person name="Wollam A."/>
            <person name="Pepin K.H."/>
            <person name="Johnson M."/>
            <person name="Bhonagiri V."/>
            <person name="Zhang X."/>
            <person name="Suruliraj S."/>
            <person name="Warren W."/>
            <person name="Chinwalla A."/>
            <person name="Mardis E.R."/>
            <person name="Wilson R.K."/>
        </authorList>
    </citation>
    <scope>NUCLEOTIDE SEQUENCE [LARGE SCALE GENOMIC DNA]</scope>
    <source>
        <strain evidence="1 2">YIT 12057</strain>
    </source>
</reference>
<proteinExistence type="predicted"/>
<organism evidence="1 2">
    <name type="scientific">Bacteroides fluxus YIT 12057</name>
    <dbReference type="NCBI Taxonomy" id="763034"/>
    <lineage>
        <taxon>Bacteria</taxon>
        <taxon>Pseudomonadati</taxon>
        <taxon>Bacteroidota</taxon>
        <taxon>Bacteroidia</taxon>
        <taxon>Bacteroidales</taxon>
        <taxon>Bacteroidaceae</taxon>
        <taxon>Bacteroides</taxon>
    </lineage>
</organism>
<dbReference type="Pfam" id="PF12771">
    <property type="entry name" value="SusD-like_2"/>
    <property type="match status" value="2"/>
</dbReference>
<sequence>MSHSKFKIYSFINKRTSMKKFRYFCLSTLLALGLGACSDYLDINDNPDNPNSSVPSAALRLRAIQANFVDAYESSGTRGCWITGNIVKTAGTAYNDYIVKWMPQSASVTWPYQMWFVYTASNLPDLFAKAESEGAWHYLGAGQLIHAWGFMTMLDIYGEMPYSEALTSSITPKYDDGKAIYEGCMAMIDEAIANFKKEQPVTAESLSDGDLWNGGSTDKWLKLAYGLKARWMLNTSKRTDFDPQKVLDLLANAAQSNEEGTIMRYVNSNLSQESGLQALQFGNLSNTTSRITKWYLDLLTNTFTNGSGVEDPRTDLLVPSAQFLNANNQLEYRRTAGVDLYSNIRNAGGPVSFDVFSSDKETAVKFLDGKILDPVRDIWASGTTDPARKGDSIYIPIYSENLSWITSKPGDPKDDRYIANRYNGNSTRIISTGTFYTRADAPGHLLAYPEVCFMKAECYFRLGQKGQAVQEYKKGIRAHMELMNEKLADYDQSIYGKQVIPAEDIDAFLASAAVAQNESEITMAKIMQQKFIACSYSIQNLNDMRRFNYSAGNIKDFGVVYIDYGRPTEFDAESARRYMSDSPNDTRYWFRRFQQASLEQSYNIDNLKASNKEALELTINSCPVWWDCASDEEYYSYIK</sequence>
<dbReference type="EMBL" id="AFBN01000013">
    <property type="protein sequence ID" value="EGF59015.1"/>
    <property type="molecule type" value="Genomic_DNA"/>
</dbReference>
<gene>
    <name evidence="1" type="ORF">HMPREF9446_00765</name>
</gene>
<dbReference type="AlphaFoldDB" id="F3PPX3"/>
<dbReference type="eggNOG" id="COG0521">
    <property type="taxonomic scope" value="Bacteria"/>
</dbReference>
<evidence type="ECO:0000313" key="1">
    <source>
        <dbReference type="EMBL" id="EGF59015.1"/>
    </source>
</evidence>
<dbReference type="SUPFAM" id="SSF48452">
    <property type="entry name" value="TPR-like"/>
    <property type="match status" value="1"/>
</dbReference>
<evidence type="ECO:0000313" key="2">
    <source>
        <dbReference type="Proteomes" id="UP000003416"/>
    </source>
</evidence>
<keyword evidence="2" id="KW-1185">Reference proteome</keyword>